<dbReference type="GO" id="GO:0050525">
    <property type="term" value="F:cutinase activity"/>
    <property type="evidence" value="ECO:0007669"/>
    <property type="project" value="UniProtKB-UniRule"/>
</dbReference>
<dbReference type="EMBL" id="JAHCVI010000003">
    <property type="protein sequence ID" value="KAG7287415.1"/>
    <property type="molecule type" value="Genomic_DNA"/>
</dbReference>
<dbReference type="PANTHER" id="PTHR48250:SF3">
    <property type="entry name" value="CUTINASE 1-RELATED"/>
    <property type="match status" value="1"/>
</dbReference>
<gene>
    <name evidence="15" type="ORF">NEMBOFW57_006926</name>
</gene>
<keyword evidence="16" id="KW-1185">Reference proteome</keyword>
<feature type="active site" evidence="11">
    <location>
        <position position="187"/>
    </location>
</feature>
<evidence type="ECO:0000256" key="5">
    <source>
        <dbReference type="ARBA" id="ARBA00022525"/>
    </source>
</evidence>
<dbReference type="AlphaFoldDB" id="A0AAD4HYI8"/>
<feature type="chain" id="PRO_5041996833" description="Cutinase" evidence="14">
    <location>
        <begin position="16"/>
        <end position="222"/>
    </location>
</feature>
<comment type="catalytic activity">
    <reaction evidence="10 13">
        <text>cutin + H2O = cutin monomers.</text>
        <dbReference type="EC" id="3.1.1.74"/>
    </reaction>
</comment>
<feature type="active site" description="Proton donor/acceptor" evidence="11">
    <location>
        <position position="200"/>
    </location>
</feature>
<evidence type="ECO:0000313" key="15">
    <source>
        <dbReference type="EMBL" id="KAG7287415.1"/>
    </source>
</evidence>
<dbReference type="InterPro" id="IPR029058">
    <property type="entry name" value="AB_hydrolase_fold"/>
</dbReference>
<feature type="disulfide bond" evidence="12">
    <location>
        <begin position="183"/>
        <end position="190"/>
    </location>
</feature>
<feature type="disulfide bond" evidence="12">
    <location>
        <begin position="43"/>
        <end position="121"/>
    </location>
</feature>
<evidence type="ECO:0000256" key="7">
    <source>
        <dbReference type="ARBA" id="ARBA00022801"/>
    </source>
</evidence>
<comment type="similarity">
    <text evidence="2 13">Belongs to the cutinase family.</text>
</comment>
<keyword evidence="4 13" id="KW-0719">Serine esterase</keyword>
<evidence type="ECO:0000256" key="11">
    <source>
        <dbReference type="PIRSR" id="PIRSR611150-1"/>
    </source>
</evidence>
<keyword evidence="6 14" id="KW-0732">Signal</keyword>
<keyword evidence="8" id="KW-0843">Virulence</keyword>
<organism evidence="15 16">
    <name type="scientific">Staphylotrichum longicolle</name>
    <dbReference type="NCBI Taxonomy" id="669026"/>
    <lineage>
        <taxon>Eukaryota</taxon>
        <taxon>Fungi</taxon>
        <taxon>Dikarya</taxon>
        <taxon>Ascomycota</taxon>
        <taxon>Pezizomycotina</taxon>
        <taxon>Sordariomycetes</taxon>
        <taxon>Sordariomycetidae</taxon>
        <taxon>Sordariales</taxon>
        <taxon>Chaetomiaceae</taxon>
        <taxon>Staphylotrichum</taxon>
    </lineage>
</organism>
<evidence type="ECO:0000256" key="2">
    <source>
        <dbReference type="ARBA" id="ARBA00007534"/>
    </source>
</evidence>
<evidence type="ECO:0000256" key="14">
    <source>
        <dbReference type="SAM" id="SignalP"/>
    </source>
</evidence>
<evidence type="ECO:0000256" key="8">
    <source>
        <dbReference type="ARBA" id="ARBA00023026"/>
    </source>
</evidence>
<dbReference type="Pfam" id="PF01083">
    <property type="entry name" value="Cutinase"/>
    <property type="match status" value="1"/>
</dbReference>
<comment type="function">
    <text evidence="13">Catalyzes the hydrolysis of complex carboxylic polyesters found in the cell wall of plants. Degrades cutin, a macromolecule that forms the structure of the plant cuticle.</text>
</comment>
<dbReference type="SUPFAM" id="SSF53474">
    <property type="entry name" value="alpha/beta-Hydrolases"/>
    <property type="match status" value="1"/>
</dbReference>
<dbReference type="PROSITE" id="PS00931">
    <property type="entry name" value="CUTINASE_2"/>
    <property type="match status" value="1"/>
</dbReference>
<keyword evidence="9 12" id="KW-1015">Disulfide bond</keyword>
<evidence type="ECO:0000256" key="13">
    <source>
        <dbReference type="RuleBase" id="RU361263"/>
    </source>
</evidence>
<comment type="caution">
    <text evidence="15">The sequence shown here is derived from an EMBL/GenBank/DDBJ whole genome shotgun (WGS) entry which is preliminary data.</text>
</comment>
<evidence type="ECO:0000256" key="9">
    <source>
        <dbReference type="ARBA" id="ARBA00023157"/>
    </source>
</evidence>
<dbReference type="Proteomes" id="UP001197093">
    <property type="component" value="Unassembled WGS sequence"/>
</dbReference>
<dbReference type="PRINTS" id="PR00129">
    <property type="entry name" value="CUTINASE"/>
</dbReference>
<protein>
    <recommendedName>
        <fullName evidence="3 13">Cutinase</fullName>
        <ecNumber evidence="3 13">3.1.1.74</ecNumber>
    </recommendedName>
</protein>
<evidence type="ECO:0000256" key="12">
    <source>
        <dbReference type="PIRSR" id="PIRSR611150-2"/>
    </source>
</evidence>
<sequence length="222" mass="23428">MKLLTLLAAAGLVAALPSTDIKPRQTFSLITRNELEQGNPSKCPRVIFIFARASTEQGNMGASAGPRVASALSCDFRNNLWVQGVGGPYTGSLADNLLPAGTTREAIDEAKRLFVLANTKCPDTPVVSGGYSQGTAVMSNAISELSETVRDQIKGVVLFGYTKNAQNGGGIPNFPGERLKVFCNAGDDVCFGGLNVTQAHFEYGTAARVDAPKFLKEKINGA</sequence>
<name>A0AAD4HYI8_9PEZI</name>
<dbReference type="InterPro" id="IPR043579">
    <property type="entry name" value="CUTINASE_2"/>
</dbReference>
<keyword evidence="5 13" id="KW-0964">Secreted</keyword>
<reference evidence="15" key="1">
    <citation type="submission" date="2023-02" db="EMBL/GenBank/DDBJ databases">
        <authorList>
            <person name="Palmer J.M."/>
        </authorList>
    </citation>
    <scope>NUCLEOTIDE SEQUENCE</scope>
    <source>
        <strain evidence="15">FW57</strain>
    </source>
</reference>
<dbReference type="FunFam" id="3.40.50.1820:FF:000235">
    <property type="entry name" value="Cutinase 1"/>
    <property type="match status" value="1"/>
</dbReference>
<evidence type="ECO:0000256" key="3">
    <source>
        <dbReference type="ARBA" id="ARBA00013095"/>
    </source>
</evidence>
<evidence type="ECO:0000256" key="6">
    <source>
        <dbReference type="ARBA" id="ARBA00022729"/>
    </source>
</evidence>
<dbReference type="PANTHER" id="PTHR48250">
    <property type="entry name" value="CUTINASE 2-RELATED"/>
    <property type="match status" value="1"/>
</dbReference>
<dbReference type="SMART" id="SM01110">
    <property type="entry name" value="Cutinase"/>
    <property type="match status" value="1"/>
</dbReference>
<dbReference type="InterPro" id="IPR000675">
    <property type="entry name" value="Cutinase/axe"/>
</dbReference>
<dbReference type="GO" id="GO:0005576">
    <property type="term" value="C:extracellular region"/>
    <property type="evidence" value="ECO:0007669"/>
    <property type="project" value="UniProtKB-SubCell"/>
</dbReference>
<dbReference type="EC" id="3.1.1.74" evidence="3 13"/>
<comment type="subcellular location">
    <subcellularLocation>
        <location evidence="1 13">Secreted</location>
    </subcellularLocation>
</comment>
<evidence type="ECO:0000256" key="4">
    <source>
        <dbReference type="ARBA" id="ARBA00022487"/>
    </source>
</evidence>
<dbReference type="InterPro" id="IPR043580">
    <property type="entry name" value="CUTINASE_1"/>
</dbReference>
<accession>A0AAD4HYI8</accession>
<feature type="active site" description="Nucleophile" evidence="11">
    <location>
        <position position="132"/>
    </location>
</feature>
<evidence type="ECO:0000256" key="10">
    <source>
        <dbReference type="ARBA" id="ARBA00034045"/>
    </source>
</evidence>
<dbReference type="PROSITE" id="PS00155">
    <property type="entry name" value="CUTINASE_1"/>
    <property type="match status" value="1"/>
</dbReference>
<dbReference type="GO" id="GO:0016052">
    <property type="term" value="P:carbohydrate catabolic process"/>
    <property type="evidence" value="ECO:0007669"/>
    <property type="project" value="TreeGrafter"/>
</dbReference>
<keyword evidence="7 13" id="KW-0378">Hydrolase</keyword>
<dbReference type="Gene3D" id="3.40.50.1820">
    <property type="entry name" value="alpha/beta hydrolase"/>
    <property type="match status" value="1"/>
</dbReference>
<dbReference type="InterPro" id="IPR011150">
    <property type="entry name" value="Cutinase_monf"/>
</dbReference>
<evidence type="ECO:0000313" key="16">
    <source>
        <dbReference type="Proteomes" id="UP001197093"/>
    </source>
</evidence>
<evidence type="ECO:0000256" key="1">
    <source>
        <dbReference type="ARBA" id="ARBA00004613"/>
    </source>
</evidence>
<proteinExistence type="inferred from homology"/>
<feature type="signal peptide" evidence="14">
    <location>
        <begin position="1"/>
        <end position="15"/>
    </location>
</feature>